<dbReference type="GO" id="GO:0003746">
    <property type="term" value="F:translation elongation factor activity"/>
    <property type="evidence" value="ECO:0007669"/>
    <property type="project" value="UniProtKB-KW"/>
</dbReference>
<evidence type="ECO:0000256" key="2">
    <source>
        <dbReference type="ARBA" id="ARBA00022768"/>
    </source>
</evidence>
<dbReference type="CDD" id="cd04088">
    <property type="entry name" value="EFG_mtEFG_II"/>
    <property type="match status" value="1"/>
</dbReference>
<evidence type="ECO:0000256" key="3">
    <source>
        <dbReference type="ARBA" id="ARBA00022917"/>
    </source>
</evidence>
<feature type="non-terminal residue" evidence="7">
    <location>
        <position position="1"/>
    </location>
</feature>
<dbReference type="InterPro" id="IPR020568">
    <property type="entry name" value="Ribosomal_Su5_D2-typ_SF"/>
</dbReference>
<dbReference type="InterPro" id="IPR035649">
    <property type="entry name" value="EFG_V"/>
</dbReference>
<dbReference type="AlphaFoldDB" id="A0A2D6YG61"/>
<dbReference type="SMART" id="SM00838">
    <property type="entry name" value="EFG_C"/>
    <property type="match status" value="1"/>
</dbReference>
<dbReference type="FunFam" id="2.40.30.10:FF:000006">
    <property type="entry name" value="Elongation factor G"/>
    <property type="match status" value="1"/>
</dbReference>
<dbReference type="Gene3D" id="2.40.30.10">
    <property type="entry name" value="Translation factors"/>
    <property type="match status" value="1"/>
</dbReference>
<sequence length="433" mass="47168">LCGSSFKNKGVQPLLDAVAAYLPSPDDVPAIVGKQPDSEREETRTTSDSSFCGLIFKIASDPFAGQMTFVRVYSGVLASGDIVFNPRTRKTERIGTLVKLHSNKRAEIDRLEAGDIAAAIGLSVGITGDTICEKRHPILLEGTEFLQPVIDIAVEPKTKADQPKLENAISSIEREDPSFHKKIDPDTGQIIISGMGELHLEIVLDRLAREFKVGCNAGKPRVSYRESAAAAAQLRQVFEGTLAGKEQFAACTLRLERLSAGQGIEVLSELPSSTPLGFAPAIETGIRDAAQSGMLLGYPMVDLQFTILEAEWREDGSTELAFQLAARNGVRELVKEAGPTLLEPMMSVETILPEAFLGEVIADLNTRNGRIKLVEDQNEMKVVESEVFLSKMFGYSTDLRSATQGRALYTMTFSHYEELPNETLQQILSFGSG</sequence>
<dbReference type="Gene3D" id="3.40.50.300">
    <property type="entry name" value="P-loop containing nucleotide triphosphate hydrolases"/>
    <property type="match status" value="1"/>
</dbReference>
<dbReference type="InterPro" id="IPR005517">
    <property type="entry name" value="Transl_elong_EFG/EF2_IV"/>
</dbReference>
<dbReference type="SUPFAM" id="SSF54980">
    <property type="entry name" value="EF-G C-terminal domain-like"/>
    <property type="match status" value="2"/>
</dbReference>
<evidence type="ECO:0000259" key="6">
    <source>
        <dbReference type="SMART" id="SM00889"/>
    </source>
</evidence>
<keyword evidence="1" id="KW-0547">Nucleotide-binding</keyword>
<evidence type="ECO:0000256" key="1">
    <source>
        <dbReference type="ARBA" id="ARBA00022741"/>
    </source>
</evidence>
<name>A0A2D6YG61_9DELT</name>
<feature type="domain" description="Elongation factor EFG" evidence="5">
    <location>
        <begin position="340"/>
        <end position="427"/>
    </location>
</feature>
<dbReference type="SMART" id="SM00889">
    <property type="entry name" value="EFG_IV"/>
    <property type="match status" value="1"/>
</dbReference>
<dbReference type="Gene3D" id="3.30.70.240">
    <property type="match status" value="1"/>
</dbReference>
<dbReference type="InterPro" id="IPR041095">
    <property type="entry name" value="EFG_II"/>
</dbReference>
<dbReference type="FunFam" id="3.30.70.240:FF:000001">
    <property type="entry name" value="Elongation factor G"/>
    <property type="match status" value="1"/>
</dbReference>
<dbReference type="CDD" id="cd16262">
    <property type="entry name" value="EFG_III"/>
    <property type="match status" value="1"/>
</dbReference>
<accession>A0A2D6YG61</accession>
<dbReference type="InterPro" id="IPR000640">
    <property type="entry name" value="EFG_V-like"/>
</dbReference>
<organism evidence="7 8">
    <name type="scientific">SAR324 cluster bacterium</name>
    <dbReference type="NCBI Taxonomy" id="2024889"/>
    <lineage>
        <taxon>Bacteria</taxon>
        <taxon>Deltaproteobacteria</taxon>
        <taxon>SAR324 cluster</taxon>
    </lineage>
</organism>
<protein>
    <submittedName>
        <fullName evidence="7">Elongation factor G</fullName>
    </submittedName>
</protein>
<dbReference type="CDD" id="cd03713">
    <property type="entry name" value="EFG_mtEFG_C"/>
    <property type="match status" value="1"/>
</dbReference>
<dbReference type="InterPro" id="IPR053905">
    <property type="entry name" value="EF-G-like_DII"/>
</dbReference>
<evidence type="ECO:0000313" key="8">
    <source>
        <dbReference type="Proteomes" id="UP000226525"/>
    </source>
</evidence>
<proteinExistence type="predicted"/>
<dbReference type="EMBL" id="NZEX01000015">
    <property type="protein sequence ID" value="MAH62163.1"/>
    <property type="molecule type" value="Genomic_DNA"/>
</dbReference>
<feature type="domain" description="Translation elongation factor EFG/EF2" evidence="6">
    <location>
        <begin position="221"/>
        <end position="338"/>
    </location>
</feature>
<dbReference type="InterPro" id="IPR027417">
    <property type="entry name" value="P-loop_NTPase"/>
</dbReference>
<dbReference type="InterPro" id="IPR035647">
    <property type="entry name" value="EFG_III/V"/>
</dbReference>
<dbReference type="Gene3D" id="3.30.70.870">
    <property type="entry name" value="Elongation Factor G (Translational Gtpase), domain 3"/>
    <property type="match status" value="1"/>
</dbReference>
<dbReference type="Pfam" id="PF22042">
    <property type="entry name" value="EF-G_D2"/>
    <property type="match status" value="1"/>
</dbReference>
<dbReference type="Pfam" id="PF14492">
    <property type="entry name" value="EFG_III"/>
    <property type="match status" value="1"/>
</dbReference>
<comment type="caution">
    <text evidence="7">The sequence shown here is derived from an EMBL/GenBank/DDBJ whole genome shotgun (WGS) entry which is preliminary data.</text>
</comment>
<dbReference type="GO" id="GO:0005525">
    <property type="term" value="F:GTP binding"/>
    <property type="evidence" value="ECO:0007669"/>
    <property type="project" value="UniProtKB-KW"/>
</dbReference>
<dbReference type="GO" id="GO:0032790">
    <property type="term" value="P:ribosome disassembly"/>
    <property type="evidence" value="ECO:0007669"/>
    <property type="project" value="TreeGrafter"/>
</dbReference>
<dbReference type="Pfam" id="PF00679">
    <property type="entry name" value="EFG_C"/>
    <property type="match status" value="1"/>
</dbReference>
<keyword evidence="2 7" id="KW-0251">Elongation factor</keyword>
<dbReference type="InterPro" id="IPR009022">
    <property type="entry name" value="EFG_III"/>
</dbReference>
<reference evidence="8" key="1">
    <citation type="submission" date="2017-09" db="EMBL/GenBank/DDBJ databases">
        <title>The Reconstruction of 2,631 Draft Metagenome-Assembled Genomes from the Global Oceans.</title>
        <authorList>
            <person name="Tully B.J."/>
            <person name="Graham E.D."/>
            <person name="Heidelberg J.F."/>
        </authorList>
    </citation>
    <scope>NUCLEOTIDE SEQUENCE [LARGE SCALE GENOMIC DNA]</scope>
</reference>
<keyword evidence="4" id="KW-0342">GTP-binding</keyword>
<dbReference type="Proteomes" id="UP000226525">
    <property type="component" value="Unassembled WGS sequence"/>
</dbReference>
<dbReference type="FunFam" id="3.30.70.870:FF:000001">
    <property type="entry name" value="Elongation factor G"/>
    <property type="match status" value="1"/>
</dbReference>
<dbReference type="InterPro" id="IPR014721">
    <property type="entry name" value="Ribsml_uS5_D2-typ_fold_subgr"/>
</dbReference>
<dbReference type="PANTHER" id="PTHR43261">
    <property type="entry name" value="TRANSLATION ELONGATION FACTOR G-RELATED"/>
    <property type="match status" value="1"/>
</dbReference>
<dbReference type="Gene3D" id="3.30.230.10">
    <property type="match status" value="1"/>
</dbReference>
<evidence type="ECO:0000256" key="4">
    <source>
        <dbReference type="ARBA" id="ARBA00023134"/>
    </source>
</evidence>
<dbReference type="PANTHER" id="PTHR43261:SF1">
    <property type="entry name" value="RIBOSOME-RELEASING FACTOR 2, MITOCHONDRIAL"/>
    <property type="match status" value="1"/>
</dbReference>
<dbReference type="SUPFAM" id="SSF50447">
    <property type="entry name" value="Translation proteins"/>
    <property type="match status" value="1"/>
</dbReference>
<evidence type="ECO:0000313" key="7">
    <source>
        <dbReference type="EMBL" id="MAH62163.1"/>
    </source>
</evidence>
<dbReference type="SUPFAM" id="SSF54211">
    <property type="entry name" value="Ribosomal protein S5 domain 2-like"/>
    <property type="match status" value="1"/>
</dbReference>
<keyword evidence="3" id="KW-0648">Protein biosynthesis</keyword>
<dbReference type="Pfam" id="PF03764">
    <property type="entry name" value="EFG_IV"/>
    <property type="match status" value="1"/>
</dbReference>
<evidence type="ECO:0000259" key="5">
    <source>
        <dbReference type="SMART" id="SM00838"/>
    </source>
</evidence>
<gene>
    <name evidence="7" type="primary">fusA</name>
    <name evidence="7" type="ORF">CMN54_01685</name>
</gene>
<dbReference type="InterPro" id="IPR009000">
    <property type="entry name" value="Transl_B-barrel_sf"/>
</dbReference>